<evidence type="ECO:0000313" key="9">
    <source>
        <dbReference type="Proteomes" id="UP000245790"/>
    </source>
</evidence>
<organism evidence="8 9">
    <name type="scientific">Pleionea mediterranea</name>
    <dbReference type="NCBI Taxonomy" id="523701"/>
    <lineage>
        <taxon>Bacteria</taxon>
        <taxon>Pseudomonadati</taxon>
        <taxon>Pseudomonadota</taxon>
        <taxon>Gammaproteobacteria</taxon>
        <taxon>Oceanospirillales</taxon>
        <taxon>Pleioneaceae</taxon>
        <taxon>Pleionea</taxon>
    </lineage>
</organism>
<comment type="similarity">
    <text evidence="1">Belongs to the adrenodoxin/putidaredoxin family.</text>
</comment>
<dbReference type="Gene3D" id="3.10.20.30">
    <property type="match status" value="1"/>
</dbReference>
<dbReference type="RefSeq" id="WP_109763077.1">
    <property type="nucleotide sequence ID" value="NZ_QGGU01000004.1"/>
</dbReference>
<evidence type="ECO:0000259" key="7">
    <source>
        <dbReference type="PROSITE" id="PS51085"/>
    </source>
</evidence>
<dbReference type="InterPro" id="IPR001041">
    <property type="entry name" value="2Fe-2S_ferredoxin-type"/>
</dbReference>
<evidence type="ECO:0000256" key="2">
    <source>
        <dbReference type="ARBA" id="ARBA00022714"/>
    </source>
</evidence>
<gene>
    <name evidence="8" type="ORF">C8D97_104103</name>
</gene>
<evidence type="ECO:0000256" key="1">
    <source>
        <dbReference type="ARBA" id="ARBA00010914"/>
    </source>
</evidence>
<keyword evidence="3" id="KW-0479">Metal-binding</keyword>
<evidence type="ECO:0000256" key="5">
    <source>
        <dbReference type="ARBA" id="ARBA00023014"/>
    </source>
</evidence>
<keyword evidence="9" id="KW-1185">Reference proteome</keyword>
<name>A0A316FXP6_9GAMM</name>
<sequence length="106" mass="11567">MPLIKYIDHSGGEYEADVDVGKTVMDGAMDNMIDGILAECGGCCSCATCHVYVDEKFIPVTGTADGMEKEMLTAVNEPKDNSRLSCQIFVTEEMDGMTVRIPESQY</sequence>
<dbReference type="GO" id="GO:0046872">
    <property type="term" value="F:metal ion binding"/>
    <property type="evidence" value="ECO:0007669"/>
    <property type="project" value="UniProtKB-KW"/>
</dbReference>
<dbReference type="SUPFAM" id="SSF54292">
    <property type="entry name" value="2Fe-2S ferredoxin-like"/>
    <property type="match status" value="1"/>
</dbReference>
<evidence type="ECO:0000256" key="4">
    <source>
        <dbReference type="ARBA" id="ARBA00023004"/>
    </source>
</evidence>
<accession>A0A316FXP6</accession>
<protein>
    <submittedName>
        <fullName evidence="8">2Fe-2S ferredoxin</fullName>
    </submittedName>
</protein>
<keyword evidence="4" id="KW-0408">Iron</keyword>
<feature type="domain" description="2Fe-2S ferredoxin-type" evidence="7">
    <location>
        <begin position="2"/>
        <end position="105"/>
    </location>
</feature>
<dbReference type="InterPro" id="IPR012675">
    <property type="entry name" value="Beta-grasp_dom_sf"/>
</dbReference>
<comment type="caution">
    <text evidence="8">The sequence shown here is derived from an EMBL/GenBank/DDBJ whole genome shotgun (WGS) entry which is preliminary data.</text>
</comment>
<evidence type="ECO:0000313" key="8">
    <source>
        <dbReference type="EMBL" id="PWK52885.1"/>
    </source>
</evidence>
<keyword evidence="2" id="KW-0001">2Fe-2S</keyword>
<dbReference type="GO" id="GO:0009055">
    <property type="term" value="F:electron transfer activity"/>
    <property type="evidence" value="ECO:0007669"/>
    <property type="project" value="TreeGrafter"/>
</dbReference>
<evidence type="ECO:0000256" key="6">
    <source>
        <dbReference type="ARBA" id="ARBA00034078"/>
    </source>
</evidence>
<evidence type="ECO:0000256" key="3">
    <source>
        <dbReference type="ARBA" id="ARBA00022723"/>
    </source>
</evidence>
<reference evidence="8 9" key="1">
    <citation type="submission" date="2018-05" db="EMBL/GenBank/DDBJ databases">
        <title>Genomic Encyclopedia of Type Strains, Phase IV (KMG-IV): sequencing the most valuable type-strain genomes for metagenomic binning, comparative biology and taxonomic classification.</title>
        <authorList>
            <person name="Goeker M."/>
        </authorList>
    </citation>
    <scope>NUCLEOTIDE SEQUENCE [LARGE SCALE GENOMIC DNA]</scope>
    <source>
        <strain evidence="8 9">DSM 25350</strain>
    </source>
</reference>
<dbReference type="PANTHER" id="PTHR23426">
    <property type="entry name" value="FERREDOXIN/ADRENODOXIN"/>
    <property type="match status" value="1"/>
</dbReference>
<dbReference type="CDD" id="cd00207">
    <property type="entry name" value="fer2"/>
    <property type="match status" value="1"/>
</dbReference>
<dbReference type="Proteomes" id="UP000245790">
    <property type="component" value="Unassembled WGS sequence"/>
</dbReference>
<dbReference type="PROSITE" id="PS51085">
    <property type="entry name" value="2FE2S_FER_2"/>
    <property type="match status" value="1"/>
</dbReference>
<dbReference type="InterPro" id="IPR036010">
    <property type="entry name" value="2Fe-2S_ferredoxin-like_sf"/>
</dbReference>
<comment type="cofactor">
    <cofactor evidence="6">
        <name>[2Fe-2S] cluster</name>
        <dbReference type="ChEBI" id="CHEBI:190135"/>
    </cofactor>
</comment>
<dbReference type="GO" id="GO:0140647">
    <property type="term" value="P:P450-containing electron transport chain"/>
    <property type="evidence" value="ECO:0007669"/>
    <property type="project" value="InterPro"/>
</dbReference>
<dbReference type="Pfam" id="PF00111">
    <property type="entry name" value="Fer2"/>
    <property type="match status" value="1"/>
</dbReference>
<dbReference type="OrthoDB" id="9799640at2"/>
<keyword evidence="5" id="KW-0411">Iron-sulfur</keyword>
<dbReference type="InterPro" id="IPR001055">
    <property type="entry name" value="Adrenodoxin-like"/>
</dbReference>
<dbReference type="AlphaFoldDB" id="A0A316FXP6"/>
<dbReference type="EMBL" id="QGGU01000004">
    <property type="protein sequence ID" value="PWK52885.1"/>
    <property type="molecule type" value="Genomic_DNA"/>
</dbReference>
<proteinExistence type="inferred from homology"/>
<dbReference type="GO" id="GO:0051537">
    <property type="term" value="F:2 iron, 2 sulfur cluster binding"/>
    <property type="evidence" value="ECO:0007669"/>
    <property type="project" value="UniProtKB-KW"/>
</dbReference>
<dbReference type="PANTHER" id="PTHR23426:SF65">
    <property type="entry name" value="FERREDOXIN-2, MITOCHONDRIAL"/>
    <property type="match status" value="1"/>
</dbReference>